<feature type="transmembrane region" description="Helical" evidence="2">
    <location>
        <begin position="67"/>
        <end position="88"/>
    </location>
</feature>
<protein>
    <submittedName>
        <fullName evidence="3">MFS domain-containing protein</fullName>
    </submittedName>
</protein>
<keyword evidence="2" id="KW-0472">Membrane</keyword>
<feature type="transmembrane region" description="Helical" evidence="2">
    <location>
        <begin position="100"/>
        <end position="117"/>
    </location>
</feature>
<dbReference type="GO" id="GO:0022857">
    <property type="term" value="F:transmembrane transporter activity"/>
    <property type="evidence" value="ECO:0007669"/>
    <property type="project" value="TreeGrafter"/>
</dbReference>
<dbReference type="AlphaFoldDB" id="A0A8H6RXJ2"/>
<dbReference type="Proteomes" id="UP000636479">
    <property type="component" value="Unassembled WGS sequence"/>
</dbReference>
<evidence type="ECO:0000256" key="2">
    <source>
        <dbReference type="SAM" id="Phobius"/>
    </source>
</evidence>
<proteinExistence type="predicted"/>
<gene>
    <name evidence="3" type="ORF">MIND_01375400</name>
</gene>
<comment type="caution">
    <text evidence="3">The sequence shown here is derived from an EMBL/GenBank/DDBJ whole genome shotgun (WGS) entry which is preliminary data.</text>
</comment>
<dbReference type="PANTHER" id="PTHR48020:SF25">
    <property type="entry name" value="SUGAR TRANSPORTER, PUTATIVE (AFU_ORTHOLOGUE AFUA_7G05830)-RELATED"/>
    <property type="match status" value="1"/>
</dbReference>
<evidence type="ECO:0000313" key="3">
    <source>
        <dbReference type="EMBL" id="KAF7289144.1"/>
    </source>
</evidence>
<dbReference type="PANTHER" id="PTHR48020">
    <property type="entry name" value="PROTON MYO-INOSITOL COTRANSPORTER"/>
    <property type="match status" value="1"/>
</dbReference>
<dbReference type="EMBL" id="JACAZF010000017">
    <property type="protein sequence ID" value="KAF7289144.1"/>
    <property type="molecule type" value="Genomic_DNA"/>
</dbReference>
<name>A0A8H6RXJ2_9AGAR</name>
<dbReference type="GeneID" id="59352690"/>
<feature type="transmembrane region" description="Helical" evidence="2">
    <location>
        <begin position="21"/>
        <end position="40"/>
    </location>
</feature>
<dbReference type="InterPro" id="IPR036259">
    <property type="entry name" value="MFS_trans_sf"/>
</dbReference>
<keyword evidence="4" id="KW-1185">Reference proteome</keyword>
<keyword evidence="2" id="KW-0812">Transmembrane</keyword>
<dbReference type="Gene3D" id="1.20.1250.20">
    <property type="entry name" value="MFS general substrate transporter like domains"/>
    <property type="match status" value="1"/>
</dbReference>
<keyword evidence="1" id="KW-0813">Transport</keyword>
<evidence type="ECO:0000256" key="1">
    <source>
        <dbReference type="ARBA" id="ARBA00022448"/>
    </source>
</evidence>
<organism evidence="3 4">
    <name type="scientific">Mycena indigotica</name>
    <dbReference type="NCBI Taxonomy" id="2126181"/>
    <lineage>
        <taxon>Eukaryota</taxon>
        <taxon>Fungi</taxon>
        <taxon>Dikarya</taxon>
        <taxon>Basidiomycota</taxon>
        <taxon>Agaricomycotina</taxon>
        <taxon>Agaricomycetes</taxon>
        <taxon>Agaricomycetidae</taxon>
        <taxon>Agaricales</taxon>
        <taxon>Marasmiineae</taxon>
        <taxon>Mycenaceae</taxon>
        <taxon>Mycena</taxon>
    </lineage>
</organism>
<dbReference type="SUPFAM" id="SSF103473">
    <property type="entry name" value="MFS general substrate transporter"/>
    <property type="match status" value="1"/>
</dbReference>
<dbReference type="InterPro" id="IPR050814">
    <property type="entry name" value="Myo-inositol_Transporter"/>
</dbReference>
<dbReference type="GO" id="GO:0016020">
    <property type="term" value="C:membrane"/>
    <property type="evidence" value="ECO:0007669"/>
    <property type="project" value="TreeGrafter"/>
</dbReference>
<sequence length="148" mass="17004">MLEEEDKYHIRRETAHKYSQTWRLYYMVIMSSLAAAVQGMDESVINGAQILYPQQFGIGSNSQHDSWLVGLVNSAPYLCCALISCWLTDPLNKALGRKRTIFFTCAISFVTSTYLHMECGHQLEYMVAPFHCAICAWLWHWSKGNLFP</sequence>
<reference evidence="3" key="1">
    <citation type="submission" date="2020-05" db="EMBL/GenBank/DDBJ databases">
        <title>Mycena genomes resolve the evolution of fungal bioluminescence.</title>
        <authorList>
            <person name="Tsai I.J."/>
        </authorList>
    </citation>
    <scope>NUCLEOTIDE SEQUENCE</scope>
    <source>
        <strain evidence="3">171206Taipei</strain>
    </source>
</reference>
<keyword evidence="2" id="KW-1133">Transmembrane helix</keyword>
<dbReference type="OrthoDB" id="3008365at2759"/>
<dbReference type="RefSeq" id="XP_037213175.1">
    <property type="nucleotide sequence ID" value="XM_037370174.1"/>
</dbReference>
<evidence type="ECO:0000313" key="4">
    <source>
        <dbReference type="Proteomes" id="UP000636479"/>
    </source>
</evidence>
<accession>A0A8H6RXJ2</accession>